<reference evidence="1 2" key="1">
    <citation type="submission" date="2023-07" db="EMBL/GenBank/DDBJ databases">
        <title>Sequencing the genomes of 1000 actinobacteria strains.</title>
        <authorList>
            <person name="Klenk H.-P."/>
        </authorList>
    </citation>
    <scope>NUCLEOTIDE SEQUENCE [LARGE SCALE GENOMIC DNA]</scope>
    <source>
        <strain evidence="1 2">DSM 45805</strain>
    </source>
</reference>
<organism evidence="1 2">
    <name type="scientific">Amycolatopsis thermophila</name>
    <dbReference type="NCBI Taxonomy" id="206084"/>
    <lineage>
        <taxon>Bacteria</taxon>
        <taxon>Bacillati</taxon>
        <taxon>Actinomycetota</taxon>
        <taxon>Actinomycetes</taxon>
        <taxon>Pseudonocardiales</taxon>
        <taxon>Pseudonocardiaceae</taxon>
        <taxon>Amycolatopsis</taxon>
    </lineage>
</organism>
<keyword evidence="2" id="KW-1185">Reference proteome</keyword>
<dbReference type="RefSeq" id="WP_306987859.1">
    <property type="nucleotide sequence ID" value="NZ_JAUSUT010000001.1"/>
</dbReference>
<dbReference type="Proteomes" id="UP001229651">
    <property type="component" value="Unassembled WGS sequence"/>
</dbReference>
<evidence type="ECO:0000313" key="1">
    <source>
        <dbReference type="EMBL" id="MDQ0376150.1"/>
    </source>
</evidence>
<evidence type="ECO:0008006" key="3">
    <source>
        <dbReference type="Google" id="ProtNLM"/>
    </source>
</evidence>
<accession>A0ABU0EMA1</accession>
<name>A0ABU0EMA1_9PSEU</name>
<dbReference type="EMBL" id="JAUSUT010000001">
    <property type="protein sequence ID" value="MDQ0376150.1"/>
    <property type="molecule type" value="Genomic_DNA"/>
</dbReference>
<gene>
    <name evidence="1" type="ORF">FB470_000144</name>
</gene>
<protein>
    <recommendedName>
        <fullName evidence="3">YD repeat-containing protein</fullName>
    </recommendedName>
</protein>
<sequence>MAPIPEDDGGIPTPDWAAHGAELELDPTNFRNYGRNIAQVGKDLSTDSMSANSALQGPGPKDMLLSTSFQPGQDVQAAATRNAQEVGLFVTDLTKNVTAIASVALLMGEVFENMDAGNAAMVDAVEWAFLMKGGKKPAGLPSWVDPKKTVADTFAAPVGSGMTNTTGDHLINTIVVGNMTITTYRTADGGTRTIQSNGVITTEYLDGKDGKRRYEIRTTKEEGRDETVTINYLNGEPIGQTRRLTTTKKLDRNTTDQVTTIQQLDKDGKPRTSAAAKQEDPGTQHVVTHTYADGTHSREYYTEKKVTDTDDVNHNGNHTEKVPVRTDERTIGVQADPPFTVDGRTMNERLEEARRAGGL</sequence>
<proteinExistence type="predicted"/>
<evidence type="ECO:0000313" key="2">
    <source>
        <dbReference type="Proteomes" id="UP001229651"/>
    </source>
</evidence>
<comment type="caution">
    <text evidence="1">The sequence shown here is derived from an EMBL/GenBank/DDBJ whole genome shotgun (WGS) entry which is preliminary data.</text>
</comment>